<organism evidence="2 3">
    <name type="scientific">Swaminathania salitolerans</name>
    <dbReference type="NCBI Taxonomy" id="182838"/>
    <lineage>
        <taxon>Bacteria</taxon>
        <taxon>Pseudomonadati</taxon>
        <taxon>Pseudomonadota</taxon>
        <taxon>Alphaproteobacteria</taxon>
        <taxon>Acetobacterales</taxon>
        <taxon>Acetobacteraceae</taxon>
        <taxon>Swaminathania</taxon>
    </lineage>
</organism>
<proteinExistence type="predicted"/>
<protein>
    <recommendedName>
        <fullName evidence="4">DUF2939 domain-containing protein</fullName>
    </recommendedName>
</protein>
<evidence type="ECO:0000313" key="2">
    <source>
        <dbReference type="EMBL" id="GEL03286.1"/>
    </source>
</evidence>
<dbReference type="AlphaFoldDB" id="A0A511BSG7"/>
<evidence type="ECO:0008006" key="4">
    <source>
        <dbReference type="Google" id="ProtNLM"/>
    </source>
</evidence>
<reference evidence="2 3" key="1">
    <citation type="submission" date="2019-07" db="EMBL/GenBank/DDBJ databases">
        <title>Whole genome shotgun sequence of Swaminathania salitolerans NBRC 104436.</title>
        <authorList>
            <person name="Hosoyama A."/>
            <person name="Uohara A."/>
            <person name="Ohji S."/>
            <person name="Ichikawa N."/>
        </authorList>
    </citation>
    <scope>NUCLEOTIDE SEQUENCE [LARGE SCALE GENOMIC DNA]</scope>
    <source>
        <strain evidence="2 3">NBRC 104436</strain>
    </source>
</reference>
<keyword evidence="1" id="KW-0812">Transmembrane</keyword>
<sequence length="185" mass="19880">MPAEFAPAPFRLALPSLRRTPHIAGALFVALACIYALSPYLALWSLSSALRSHDTDTLAQHIDWSALSASLKSDTLETLLGPPPAEDDLPDFGTSFASGAVSHAIDTHLTPETLMTMASQMIHAPASAPAPGLMALYARISAHFVSPLRFEAGLITGPGGKPTIVHLKFEQWRWKITRFDIPKAA</sequence>
<evidence type="ECO:0000256" key="1">
    <source>
        <dbReference type="SAM" id="Phobius"/>
    </source>
</evidence>
<feature type="transmembrane region" description="Helical" evidence="1">
    <location>
        <begin position="23"/>
        <end position="43"/>
    </location>
</feature>
<accession>A0A511BSG7</accession>
<comment type="caution">
    <text evidence="2">The sequence shown here is derived from an EMBL/GenBank/DDBJ whole genome shotgun (WGS) entry which is preliminary data.</text>
</comment>
<dbReference type="Proteomes" id="UP000321405">
    <property type="component" value="Unassembled WGS sequence"/>
</dbReference>
<gene>
    <name evidence="2" type="ORF">SSA02_24490</name>
</gene>
<dbReference type="Pfam" id="PF11159">
    <property type="entry name" value="DUF2939"/>
    <property type="match status" value="1"/>
</dbReference>
<keyword evidence="1" id="KW-0472">Membrane</keyword>
<keyword evidence="3" id="KW-1185">Reference proteome</keyword>
<name>A0A511BSG7_9PROT</name>
<dbReference type="InterPro" id="IPR021330">
    <property type="entry name" value="DUF2939"/>
</dbReference>
<evidence type="ECO:0000313" key="3">
    <source>
        <dbReference type="Proteomes" id="UP000321405"/>
    </source>
</evidence>
<dbReference type="EMBL" id="BJVC01000007">
    <property type="protein sequence ID" value="GEL03286.1"/>
    <property type="molecule type" value="Genomic_DNA"/>
</dbReference>
<keyword evidence="1" id="KW-1133">Transmembrane helix</keyword>